<keyword evidence="2" id="KW-0472">Membrane</keyword>
<feature type="region of interest" description="Disordered" evidence="1">
    <location>
        <begin position="1"/>
        <end position="20"/>
    </location>
</feature>
<evidence type="ECO:0000256" key="1">
    <source>
        <dbReference type="SAM" id="MobiDB-lite"/>
    </source>
</evidence>
<proteinExistence type="predicted"/>
<dbReference type="EMBL" id="KN822004">
    <property type="protein sequence ID" value="KIM70600.1"/>
    <property type="molecule type" value="Genomic_DNA"/>
</dbReference>
<evidence type="ECO:0000256" key="2">
    <source>
        <dbReference type="SAM" id="Phobius"/>
    </source>
</evidence>
<gene>
    <name evidence="3" type="ORF">SCLCIDRAFT_1206732</name>
</gene>
<name>A0A0C3ED81_9AGAM</name>
<reference evidence="4" key="2">
    <citation type="submission" date="2015-01" db="EMBL/GenBank/DDBJ databases">
        <title>Evolutionary Origins and Diversification of the Mycorrhizal Mutualists.</title>
        <authorList>
            <consortium name="DOE Joint Genome Institute"/>
            <consortium name="Mycorrhizal Genomics Consortium"/>
            <person name="Kohler A."/>
            <person name="Kuo A."/>
            <person name="Nagy L.G."/>
            <person name="Floudas D."/>
            <person name="Copeland A."/>
            <person name="Barry K.W."/>
            <person name="Cichocki N."/>
            <person name="Veneault-Fourrey C."/>
            <person name="LaButti K."/>
            <person name="Lindquist E.A."/>
            <person name="Lipzen A."/>
            <person name="Lundell T."/>
            <person name="Morin E."/>
            <person name="Murat C."/>
            <person name="Riley R."/>
            <person name="Ohm R."/>
            <person name="Sun H."/>
            <person name="Tunlid A."/>
            <person name="Henrissat B."/>
            <person name="Grigoriev I.V."/>
            <person name="Hibbett D.S."/>
            <person name="Martin F."/>
        </authorList>
    </citation>
    <scope>NUCLEOTIDE SEQUENCE [LARGE SCALE GENOMIC DNA]</scope>
    <source>
        <strain evidence="4">Foug A</strain>
    </source>
</reference>
<evidence type="ECO:0000313" key="3">
    <source>
        <dbReference type="EMBL" id="KIM70600.1"/>
    </source>
</evidence>
<evidence type="ECO:0000313" key="4">
    <source>
        <dbReference type="Proteomes" id="UP000053989"/>
    </source>
</evidence>
<dbReference type="Proteomes" id="UP000053989">
    <property type="component" value="Unassembled WGS sequence"/>
</dbReference>
<feature type="transmembrane region" description="Helical" evidence="2">
    <location>
        <begin position="31"/>
        <end position="50"/>
    </location>
</feature>
<organism evidence="3 4">
    <name type="scientific">Scleroderma citrinum Foug A</name>
    <dbReference type="NCBI Taxonomy" id="1036808"/>
    <lineage>
        <taxon>Eukaryota</taxon>
        <taxon>Fungi</taxon>
        <taxon>Dikarya</taxon>
        <taxon>Basidiomycota</taxon>
        <taxon>Agaricomycotina</taxon>
        <taxon>Agaricomycetes</taxon>
        <taxon>Agaricomycetidae</taxon>
        <taxon>Boletales</taxon>
        <taxon>Sclerodermatineae</taxon>
        <taxon>Sclerodermataceae</taxon>
        <taxon>Scleroderma</taxon>
    </lineage>
</organism>
<dbReference type="HOGENOM" id="CLU_2813884_0_0_1"/>
<keyword evidence="2" id="KW-0812">Transmembrane</keyword>
<dbReference type="InParanoid" id="A0A0C3ED81"/>
<sequence>MHPSQFRRQQRQNGDTFTTRYWTNQPTRNKFLIAATGCIIVSTGAYYWAYRDVDRRHNQSKGGDKRH</sequence>
<protein>
    <submittedName>
        <fullName evidence="3">Uncharacterized protein</fullName>
    </submittedName>
</protein>
<feature type="compositionally biased region" description="Polar residues" evidence="1">
    <location>
        <begin position="11"/>
        <end position="20"/>
    </location>
</feature>
<dbReference type="AlphaFoldDB" id="A0A0C3ED81"/>
<keyword evidence="2" id="KW-1133">Transmembrane helix</keyword>
<dbReference type="OrthoDB" id="2661535at2759"/>
<keyword evidence="4" id="KW-1185">Reference proteome</keyword>
<reference evidence="3 4" key="1">
    <citation type="submission" date="2014-04" db="EMBL/GenBank/DDBJ databases">
        <authorList>
            <consortium name="DOE Joint Genome Institute"/>
            <person name="Kuo A."/>
            <person name="Kohler A."/>
            <person name="Nagy L.G."/>
            <person name="Floudas D."/>
            <person name="Copeland A."/>
            <person name="Barry K.W."/>
            <person name="Cichocki N."/>
            <person name="Veneault-Fourrey C."/>
            <person name="LaButti K."/>
            <person name="Lindquist E.A."/>
            <person name="Lipzen A."/>
            <person name="Lundell T."/>
            <person name="Morin E."/>
            <person name="Murat C."/>
            <person name="Sun H."/>
            <person name="Tunlid A."/>
            <person name="Henrissat B."/>
            <person name="Grigoriev I.V."/>
            <person name="Hibbett D.S."/>
            <person name="Martin F."/>
            <person name="Nordberg H.P."/>
            <person name="Cantor M.N."/>
            <person name="Hua S.X."/>
        </authorList>
    </citation>
    <scope>NUCLEOTIDE SEQUENCE [LARGE SCALE GENOMIC DNA]</scope>
    <source>
        <strain evidence="3 4">Foug A</strain>
    </source>
</reference>
<accession>A0A0C3ED81</accession>